<accession>A0ABV7WQD8</accession>
<feature type="coiled-coil region" evidence="1">
    <location>
        <begin position="37"/>
        <end position="64"/>
    </location>
</feature>
<feature type="transmembrane region" description="Helical" evidence="2">
    <location>
        <begin position="6"/>
        <end position="26"/>
    </location>
</feature>
<evidence type="ECO:0008006" key="5">
    <source>
        <dbReference type="Google" id="ProtNLM"/>
    </source>
</evidence>
<evidence type="ECO:0000313" key="4">
    <source>
        <dbReference type="Proteomes" id="UP001595710"/>
    </source>
</evidence>
<comment type="caution">
    <text evidence="3">The sequence shown here is derived from an EMBL/GenBank/DDBJ whole genome shotgun (WGS) entry which is preliminary data.</text>
</comment>
<keyword evidence="2" id="KW-0812">Transmembrane</keyword>
<name>A0ABV7WQD8_9GAMM</name>
<proteinExistence type="predicted"/>
<protein>
    <recommendedName>
        <fullName evidence="5">Phage shock protein B</fullName>
    </recommendedName>
</protein>
<keyword evidence="4" id="KW-1185">Reference proteome</keyword>
<evidence type="ECO:0000313" key="3">
    <source>
        <dbReference type="EMBL" id="MFC3701054.1"/>
    </source>
</evidence>
<dbReference type="Proteomes" id="UP001595710">
    <property type="component" value="Unassembled WGS sequence"/>
</dbReference>
<keyword evidence="2" id="KW-1133">Transmembrane helix</keyword>
<keyword evidence="2" id="KW-0472">Membrane</keyword>
<dbReference type="RefSeq" id="WP_216000824.1">
    <property type="nucleotide sequence ID" value="NZ_JAUFQI010000001.1"/>
</dbReference>
<organism evidence="3 4">
    <name type="scientific">Reinekea marina</name>
    <dbReference type="NCBI Taxonomy" id="1310421"/>
    <lineage>
        <taxon>Bacteria</taxon>
        <taxon>Pseudomonadati</taxon>
        <taxon>Pseudomonadota</taxon>
        <taxon>Gammaproteobacteria</taxon>
        <taxon>Oceanospirillales</taxon>
        <taxon>Saccharospirillaceae</taxon>
        <taxon>Reinekea</taxon>
    </lineage>
</organism>
<keyword evidence="1" id="KW-0175">Coiled coil</keyword>
<gene>
    <name evidence="3" type="ORF">ACFOND_05305</name>
</gene>
<sequence length="72" mass="8165">MNVFQMVFGIVLALVIGATMIMKQVVKMREQEPSDIENALKQKVSELEDRIQTLERIATDTKTSLKDKIDAL</sequence>
<evidence type="ECO:0000256" key="1">
    <source>
        <dbReference type="SAM" id="Coils"/>
    </source>
</evidence>
<reference evidence="4" key="1">
    <citation type="journal article" date="2019" name="Int. J. Syst. Evol. Microbiol.">
        <title>The Global Catalogue of Microorganisms (GCM) 10K type strain sequencing project: providing services to taxonomists for standard genome sequencing and annotation.</title>
        <authorList>
            <consortium name="The Broad Institute Genomics Platform"/>
            <consortium name="The Broad Institute Genome Sequencing Center for Infectious Disease"/>
            <person name="Wu L."/>
            <person name="Ma J."/>
        </authorList>
    </citation>
    <scope>NUCLEOTIDE SEQUENCE [LARGE SCALE GENOMIC DNA]</scope>
    <source>
        <strain evidence="4">CECT 8288</strain>
    </source>
</reference>
<evidence type="ECO:0000256" key="2">
    <source>
        <dbReference type="SAM" id="Phobius"/>
    </source>
</evidence>
<dbReference type="EMBL" id="JBHRYN010000007">
    <property type="protein sequence ID" value="MFC3701054.1"/>
    <property type="molecule type" value="Genomic_DNA"/>
</dbReference>